<dbReference type="InterPro" id="IPR051448">
    <property type="entry name" value="CdaR-like_regulators"/>
</dbReference>
<evidence type="ECO:0000259" key="2">
    <source>
        <dbReference type="Pfam" id="PF07905"/>
    </source>
</evidence>
<name>A0A0M0H1W2_ANEMI</name>
<dbReference type="PANTHER" id="PTHR33744:SF1">
    <property type="entry name" value="DNA-BINDING TRANSCRIPTIONAL ACTIVATOR ADER"/>
    <property type="match status" value="1"/>
</dbReference>
<feature type="domain" description="Purine catabolism PurC-like" evidence="2">
    <location>
        <begin position="5"/>
        <end position="124"/>
    </location>
</feature>
<dbReference type="OrthoDB" id="142218at2"/>
<sequence length="558" mass="63127">MDMADVLRLPLLANASVVAGRVGLTRAVENVNMMDAPDIIGFLKPNTLLLTTAYAMKEAPHEISKLVTHMAEKGCAGLGIKTKRFLDEIPTSALEAGERLTFPIIEIPLDVELGDVSAQIISRILNAQTEELSYALDMNKRFSRLVMGGHGISDVTAALSSVICKPVLLYDHRARLLAEAYPDGGHSRFSADLKERLQVVIEKKAKRTDFPTWFSLCVSPEKAGEEIALFSFDAGQQRRAFIAVPGAVGADEILSLQAIKQAANVFGFDFMKQYALEEHMRRAKNEFLSDVLDAVTRSEEEIASRGKRYGLHKDQAYQCVVAKVDDSSKLYSKTFIHKEEQIRGFKDRLYEKIEEVLAHREEGAVLFTKSEYFVILFPLMERNKKDKRELIHILMTIQEETERDFHINLSFGIGNEADRLLDIAYSFQKALEALQMGYASRKIRFIESYRMKELVDVLRLIPDEALENFYRGTLKELADPDETEKVELARTLAIYLDNHCQVGETAKQLFLHRNTVAYRLNKCEEVLGYSVKSPNDTLRLRVAFLIGSMLKLNQQMES</sequence>
<proteinExistence type="inferred from homology"/>
<dbReference type="PATRIC" id="fig|47500.9.peg.3625"/>
<dbReference type="Pfam" id="PF13556">
    <property type="entry name" value="HTH_30"/>
    <property type="match status" value="1"/>
</dbReference>
<feature type="domain" description="PucR C-terminal helix-turn-helix" evidence="3">
    <location>
        <begin position="488"/>
        <end position="546"/>
    </location>
</feature>
<comment type="similarity">
    <text evidence="1">Belongs to the CdaR family.</text>
</comment>
<evidence type="ECO:0000259" key="3">
    <source>
        <dbReference type="Pfam" id="PF13556"/>
    </source>
</evidence>
<dbReference type="Proteomes" id="UP000037269">
    <property type="component" value="Unassembled WGS sequence"/>
</dbReference>
<dbReference type="Pfam" id="PF07905">
    <property type="entry name" value="PucR"/>
    <property type="match status" value="1"/>
</dbReference>
<dbReference type="STRING" id="47500.AF333_11650"/>
<keyword evidence="6" id="KW-1185">Reference proteome</keyword>
<dbReference type="Gene3D" id="1.10.10.2840">
    <property type="entry name" value="PucR C-terminal helix-turn-helix domain"/>
    <property type="match status" value="1"/>
</dbReference>
<dbReference type="Pfam" id="PF17853">
    <property type="entry name" value="GGDEF_2"/>
    <property type="match status" value="1"/>
</dbReference>
<dbReference type="InterPro" id="IPR012914">
    <property type="entry name" value="PucR_dom"/>
</dbReference>
<dbReference type="RefSeq" id="WP_043066957.1">
    <property type="nucleotide sequence ID" value="NZ_BJOA01000084.1"/>
</dbReference>
<dbReference type="InterPro" id="IPR025736">
    <property type="entry name" value="PucR_C-HTH_dom"/>
</dbReference>
<evidence type="ECO:0000259" key="4">
    <source>
        <dbReference type="Pfam" id="PF17853"/>
    </source>
</evidence>
<dbReference type="EMBL" id="LGUG01000004">
    <property type="protein sequence ID" value="KON96044.1"/>
    <property type="molecule type" value="Genomic_DNA"/>
</dbReference>
<evidence type="ECO:0000313" key="6">
    <source>
        <dbReference type="Proteomes" id="UP000037269"/>
    </source>
</evidence>
<evidence type="ECO:0000256" key="1">
    <source>
        <dbReference type="ARBA" id="ARBA00006754"/>
    </source>
</evidence>
<dbReference type="AlphaFoldDB" id="A0A0M0H1W2"/>
<reference evidence="5 6" key="1">
    <citation type="submission" date="2015-07" db="EMBL/GenBank/DDBJ databases">
        <title>Fjat-14205 dsm 2895.</title>
        <authorList>
            <person name="Liu B."/>
            <person name="Wang J."/>
            <person name="Zhu Y."/>
            <person name="Liu G."/>
            <person name="Chen Q."/>
            <person name="Chen Z."/>
            <person name="Lan J."/>
            <person name="Che J."/>
            <person name="Ge C."/>
            <person name="Shi H."/>
            <person name="Pan Z."/>
            <person name="Liu X."/>
        </authorList>
    </citation>
    <scope>NUCLEOTIDE SEQUENCE [LARGE SCALE GENOMIC DNA]</scope>
    <source>
        <strain evidence="5 6">DSM 2895</strain>
    </source>
</reference>
<dbReference type="GeneID" id="42305837"/>
<evidence type="ECO:0000313" key="5">
    <source>
        <dbReference type="EMBL" id="KON96044.1"/>
    </source>
</evidence>
<comment type="caution">
    <text evidence="5">The sequence shown here is derived from an EMBL/GenBank/DDBJ whole genome shotgun (WGS) entry which is preliminary data.</text>
</comment>
<feature type="domain" description="CdaR GGDEF-like" evidence="4">
    <location>
        <begin position="298"/>
        <end position="436"/>
    </location>
</feature>
<accession>A0A0M0H1W2</accession>
<organism evidence="5 6">
    <name type="scientific">Aneurinibacillus migulanus</name>
    <name type="common">Bacillus migulanus</name>
    <dbReference type="NCBI Taxonomy" id="47500"/>
    <lineage>
        <taxon>Bacteria</taxon>
        <taxon>Bacillati</taxon>
        <taxon>Bacillota</taxon>
        <taxon>Bacilli</taxon>
        <taxon>Bacillales</taxon>
        <taxon>Paenibacillaceae</taxon>
        <taxon>Aneurinibacillus group</taxon>
        <taxon>Aneurinibacillus</taxon>
    </lineage>
</organism>
<dbReference type="PANTHER" id="PTHR33744">
    <property type="entry name" value="CARBOHYDRATE DIACID REGULATOR"/>
    <property type="match status" value="1"/>
</dbReference>
<evidence type="ECO:0008006" key="7">
    <source>
        <dbReference type="Google" id="ProtNLM"/>
    </source>
</evidence>
<dbReference type="InterPro" id="IPR042070">
    <property type="entry name" value="PucR_C-HTH_sf"/>
</dbReference>
<gene>
    <name evidence="5" type="ORF">AF333_11650</name>
</gene>
<protein>
    <recommendedName>
        <fullName evidence="7">Purine catabolism regulatory protein</fullName>
    </recommendedName>
</protein>
<dbReference type="InterPro" id="IPR041522">
    <property type="entry name" value="CdaR_GGDEF"/>
</dbReference>